<dbReference type="Proteomes" id="UP000030671">
    <property type="component" value="Unassembled WGS sequence"/>
</dbReference>
<dbReference type="AlphaFoldDB" id="W4K8R2"/>
<dbReference type="GeneID" id="20665757"/>
<reference evidence="1 2" key="1">
    <citation type="journal article" date="2012" name="New Phytol.">
        <title>Insight into trade-off between wood decay and parasitism from the genome of a fungal forest pathogen.</title>
        <authorList>
            <person name="Olson A."/>
            <person name="Aerts A."/>
            <person name="Asiegbu F."/>
            <person name="Belbahri L."/>
            <person name="Bouzid O."/>
            <person name="Broberg A."/>
            <person name="Canback B."/>
            <person name="Coutinho P.M."/>
            <person name="Cullen D."/>
            <person name="Dalman K."/>
            <person name="Deflorio G."/>
            <person name="van Diepen L.T."/>
            <person name="Dunand C."/>
            <person name="Duplessis S."/>
            <person name="Durling M."/>
            <person name="Gonthier P."/>
            <person name="Grimwood J."/>
            <person name="Fossdal C.G."/>
            <person name="Hansson D."/>
            <person name="Henrissat B."/>
            <person name="Hietala A."/>
            <person name="Himmelstrand K."/>
            <person name="Hoffmeister D."/>
            <person name="Hogberg N."/>
            <person name="James T.Y."/>
            <person name="Karlsson M."/>
            <person name="Kohler A."/>
            <person name="Kues U."/>
            <person name="Lee Y.H."/>
            <person name="Lin Y.C."/>
            <person name="Lind M."/>
            <person name="Lindquist E."/>
            <person name="Lombard V."/>
            <person name="Lucas S."/>
            <person name="Lunden K."/>
            <person name="Morin E."/>
            <person name="Murat C."/>
            <person name="Park J."/>
            <person name="Raffaello T."/>
            <person name="Rouze P."/>
            <person name="Salamov A."/>
            <person name="Schmutz J."/>
            <person name="Solheim H."/>
            <person name="Stahlberg J."/>
            <person name="Velez H."/>
            <person name="de Vries R.P."/>
            <person name="Wiebenga A."/>
            <person name="Woodward S."/>
            <person name="Yakovlev I."/>
            <person name="Garbelotto M."/>
            <person name="Martin F."/>
            <person name="Grigoriev I.V."/>
            <person name="Stenlid J."/>
        </authorList>
    </citation>
    <scope>NUCLEOTIDE SEQUENCE [LARGE SCALE GENOMIC DNA]</scope>
    <source>
        <strain evidence="1 2">TC 32-1</strain>
    </source>
</reference>
<dbReference type="Gene3D" id="1.20.5.170">
    <property type="match status" value="1"/>
</dbReference>
<dbReference type="InParanoid" id="W4K8R2"/>
<dbReference type="KEGG" id="hir:HETIRDRAFT_101300"/>
<dbReference type="EMBL" id="KI925458">
    <property type="protein sequence ID" value="ETW82222.1"/>
    <property type="molecule type" value="Genomic_DNA"/>
</dbReference>
<accession>W4K8R2</accession>
<proteinExistence type="predicted"/>
<organism evidence="1 2">
    <name type="scientific">Heterobasidion irregulare (strain TC 32-1)</name>
    <dbReference type="NCBI Taxonomy" id="747525"/>
    <lineage>
        <taxon>Eukaryota</taxon>
        <taxon>Fungi</taxon>
        <taxon>Dikarya</taxon>
        <taxon>Basidiomycota</taxon>
        <taxon>Agaricomycotina</taxon>
        <taxon>Agaricomycetes</taxon>
        <taxon>Russulales</taxon>
        <taxon>Bondarzewiaceae</taxon>
        <taxon>Heterobasidion</taxon>
        <taxon>Heterobasidion annosum species complex</taxon>
    </lineage>
</organism>
<keyword evidence="2" id="KW-1185">Reference proteome</keyword>
<dbReference type="HOGENOM" id="CLU_966629_0_0_1"/>
<evidence type="ECO:0000313" key="1">
    <source>
        <dbReference type="EMBL" id="ETW82222.1"/>
    </source>
</evidence>
<protein>
    <submittedName>
        <fullName evidence="1">Uncharacterized protein</fullName>
    </submittedName>
</protein>
<sequence>MRSDLWIAPGNAVVVTRPALLVEVGFVDGPDRPREALLVLQDCSILGAVLVVFYCQEGARAHIMEENDPESCGAELRATHLAMIAHWRMGEASSGRPIQPPQLTPNLGVNPPQVAHDPPLLKDIYRARLWQKEIDDSHTYRKSPFASEEDVAKVLVYQHKLLNAYVAAEPGRLSAPRTHIYSNLRRDVPVPGNSADSLLRIERLLTEIRDDVAGLKTDIAGLKGTVAGLKTEVAVVKLTASELQEQLDSSFAEIQDENTTLKAENWARTDNLERSIFALSETIKLGRS</sequence>
<gene>
    <name evidence="1" type="ORF">HETIRDRAFT_101300</name>
</gene>
<evidence type="ECO:0000313" key="2">
    <source>
        <dbReference type="Proteomes" id="UP000030671"/>
    </source>
</evidence>
<name>W4K8R2_HETIT</name>
<dbReference type="RefSeq" id="XP_009546764.1">
    <property type="nucleotide sequence ID" value="XM_009548469.1"/>
</dbReference>